<keyword evidence="4" id="KW-1185">Reference proteome</keyword>
<dbReference type="OrthoDB" id="10254663at2759"/>
<dbReference type="RefSeq" id="XP_024572712.1">
    <property type="nucleotide sequence ID" value="XM_024719756.1"/>
</dbReference>
<dbReference type="Proteomes" id="UP000054928">
    <property type="component" value="Unassembled WGS sequence"/>
</dbReference>
<protein>
    <submittedName>
        <fullName evidence="3">Uncharacterized protein</fullName>
    </submittedName>
</protein>
<evidence type="ECO:0000313" key="3">
    <source>
        <dbReference type="EMBL" id="CEG36343.1"/>
    </source>
</evidence>
<reference evidence="4" key="1">
    <citation type="submission" date="2014-09" db="EMBL/GenBank/DDBJ databases">
        <authorList>
            <person name="Sharma Rahul"/>
            <person name="Thines Marco"/>
        </authorList>
    </citation>
    <scope>NUCLEOTIDE SEQUENCE [LARGE SCALE GENOMIC DNA]</scope>
</reference>
<dbReference type="OMA" id="RESMDEW"/>
<evidence type="ECO:0000256" key="1">
    <source>
        <dbReference type="SAM" id="Coils"/>
    </source>
</evidence>
<feature type="coiled-coil region" evidence="1">
    <location>
        <begin position="549"/>
        <end position="583"/>
    </location>
</feature>
<feature type="region of interest" description="Disordered" evidence="2">
    <location>
        <begin position="291"/>
        <end position="325"/>
    </location>
</feature>
<proteinExistence type="predicted"/>
<dbReference type="GeneID" id="36397488"/>
<accession>A0A0P1A7D8</accession>
<dbReference type="AlphaFoldDB" id="A0A0P1A7D8"/>
<organism evidence="3 4">
    <name type="scientific">Plasmopara halstedii</name>
    <name type="common">Downy mildew of sunflower</name>
    <dbReference type="NCBI Taxonomy" id="4781"/>
    <lineage>
        <taxon>Eukaryota</taxon>
        <taxon>Sar</taxon>
        <taxon>Stramenopiles</taxon>
        <taxon>Oomycota</taxon>
        <taxon>Peronosporomycetes</taxon>
        <taxon>Peronosporales</taxon>
        <taxon>Peronosporaceae</taxon>
        <taxon>Plasmopara</taxon>
    </lineage>
</organism>
<dbReference type="EMBL" id="CCYD01000193">
    <property type="protein sequence ID" value="CEG36343.1"/>
    <property type="molecule type" value="Genomic_DNA"/>
</dbReference>
<sequence>MDVKRDELLRLVVRLSNACKLDNNVLKDTELVDALEMHGCEIVRLRKQRKEAMSSYKKSDMSLLSGTNKKKLNQQGMTEGKKSVDGIVKRRKLLVSAENNSKDLNVSRLFPSIQRQENLAKGSMTSFVHGSKITDKCHNPTTNSTTVAMAVEANDKTMKNTPKSYQDNNVLRLKSPPLEISRDRRAASPYKPMTRASSPDTVDFSASSTSTMTSFCDDLFDESSVSSEAMRRCNRLALDQTMSYESMDWAPSDDESSDKSVPFRSIANDVAPHSTVSKCVVRARVNQSSLDVTELHSESGAEEYYSAEEGEHTTESSTQRGELQQTDNNFGVINLTEAVMEVLYGIMEHNESFKWLIDPGNQARVAKLVEYHLKKKYNSDASAQASIEHVIDKLRIQANDSVHENTTVEVENARIIGSAASDGNENVNFALSEETASAQKGIPLEVEPTCQSELKGKTKLIPSQFGQRVIHITKPVRSDCEPSTVVARLKNAMMEKDREICRLNFQLSTKQKLIEEVAKKVAQQLESISPCETNANLHLDMDMNLFKSVAEKQETIHELEAALSSMEREVAGLEARVAKKSRETLLLKTKLKPMSSRLTDANVNLSRIQTENDRLVMALKEKQGKVRDLIEFLEGKEKQVMHLEKQLSLRDMQLEQALTELEKMQR</sequence>
<keyword evidence="1" id="KW-0175">Coiled coil</keyword>
<evidence type="ECO:0000313" key="4">
    <source>
        <dbReference type="Proteomes" id="UP000054928"/>
    </source>
</evidence>
<feature type="compositionally biased region" description="Polar residues" evidence="2">
    <location>
        <begin position="315"/>
        <end position="325"/>
    </location>
</feature>
<feature type="region of interest" description="Disordered" evidence="2">
    <location>
        <begin position="185"/>
        <end position="204"/>
    </location>
</feature>
<evidence type="ECO:0000256" key="2">
    <source>
        <dbReference type="SAM" id="MobiDB-lite"/>
    </source>
</evidence>
<name>A0A0P1A7D8_PLAHL</name>